<evidence type="ECO:0000256" key="13">
    <source>
        <dbReference type="ARBA" id="ARBA00023273"/>
    </source>
</evidence>
<evidence type="ECO:0000256" key="9">
    <source>
        <dbReference type="ARBA" id="ARBA00022989"/>
    </source>
</evidence>
<dbReference type="GO" id="GO:0005886">
    <property type="term" value="C:plasma membrane"/>
    <property type="evidence" value="ECO:0007669"/>
    <property type="project" value="UniProtKB-SubCell"/>
</dbReference>
<comment type="similarity">
    <text evidence="5 20">Belongs to the LAMP family.</text>
</comment>
<dbReference type="Pfam" id="PF01299">
    <property type="entry name" value="Lamp2-like_luminal"/>
    <property type="match status" value="1"/>
</dbReference>
<keyword evidence="14" id="KW-0968">Cytoplasmic vesicle</keyword>
<keyword evidence="10" id="KW-0770">Synapse</keyword>
<dbReference type="GO" id="GO:0031902">
    <property type="term" value="C:late endosome membrane"/>
    <property type="evidence" value="ECO:0007669"/>
    <property type="project" value="TreeGrafter"/>
</dbReference>
<evidence type="ECO:0000256" key="19">
    <source>
        <dbReference type="ARBA" id="ARBA00076257"/>
    </source>
</evidence>
<dbReference type="EMBL" id="LRGB01001992">
    <property type="protein sequence ID" value="KZS09758.1"/>
    <property type="molecule type" value="Genomic_DNA"/>
</dbReference>
<evidence type="ECO:0000256" key="18">
    <source>
        <dbReference type="ARBA" id="ARBA00074379"/>
    </source>
</evidence>
<feature type="chain" id="PRO_5007853211" description="Lysosome-associated membrane glycoprotein 5" evidence="23">
    <location>
        <begin position="22"/>
        <end position="344"/>
    </location>
</feature>
<keyword evidence="8" id="KW-0967">Endosome</keyword>
<feature type="transmembrane region" description="Helical" evidence="22">
    <location>
        <begin position="309"/>
        <end position="331"/>
    </location>
</feature>
<evidence type="ECO:0000256" key="10">
    <source>
        <dbReference type="ARBA" id="ARBA00023018"/>
    </source>
</evidence>
<gene>
    <name evidence="26" type="ORF">APZ42_025923</name>
</gene>
<evidence type="ECO:0000256" key="15">
    <source>
        <dbReference type="ARBA" id="ARBA00029428"/>
    </source>
</evidence>
<keyword evidence="12" id="KW-0325">Glycoprotein</keyword>
<evidence type="ECO:0000256" key="6">
    <source>
        <dbReference type="ARBA" id="ARBA00022692"/>
    </source>
</evidence>
<dbReference type="GO" id="GO:0005765">
    <property type="term" value="C:lysosomal membrane"/>
    <property type="evidence" value="ECO:0007669"/>
    <property type="project" value="TreeGrafter"/>
</dbReference>
<evidence type="ECO:0000256" key="22">
    <source>
        <dbReference type="SAM" id="Phobius"/>
    </source>
</evidence>
<evidence type="ECO:0000256" key="7">
    <source>
        <dbReference type="ARBA" id="ARBA00022729"/>
    </source>
</evidence>
<feature type="domain" description="Lysosome-associated membrane glycoprotein 2-like luminal" evidence="24">
    <location>
        <begin position="122"/>
        <end position="286"/>
    </location>
</feature>
<dbReference type="OrthoDB" id="6232933at2759"/>
<comment type="function">
    <text evidence="16">Plays a role in short-term synaptic plasticity in a subset of GABAergic neurons in the brain.</text>
</comment>
<evidence type="ECO:0000256" key="8">
    <source>
        <dbReference type="ARBA" id="ARBA00022753"/>
    </source>
</evidence>
<dbReference type="AlphaFoldDB" id="A0A164SM84"/>
<dbReference type="Proteomes" id="UP000076858">
    <property type="component" value="Unassembled WGS sequence"/>
</dbReference>
<evidence type="ECO:0000259" key="24">
    <source>
        <dbReference type="Pfam" id="PF01299"/>
    </source>
</evidence>
<protein>
    <recommendedName>
        <fullName evidence="18">Lysosome-associated membrane glycoprotein 5</fullName>
    </recommendedName>
    <alternativeName>
        <fullName evidence="19">Lysosome-associated membrane protein 5</fullName>
    </alternativeName>
</protein>
<keyword evidence="11 20" id="KW-0472">Membrane</keyword>
<dbReference type="Gene3D" id="2.40.160.110">
    <property type="match status" value="1"/>
</dbReference>
<reference evidence="26 27" key="1">
    <citation type="submission" date="2016-03" db="EMBL/GenBank/DDBJ databases">
        <title>EvidentialGene: Evidence-directed Construction of Genes on Genomes.</title>
        <authorList>
            <person name="Gilbert D.G."/>
            <person name="Choi J.-H."/>
            <person name="Mockaitis K."/>
            <person name="Colbourne J."/>
            <person name="Pfrender M."/>
        </authorList>
    </citation>
    <scope>NUCLEOTIDE SEQUENCE [LARGE SCALE GENOMIC DNA]</scope>
    <source>
        <strain evidence="26 27">Xinb3</strain>
        <tissue evidence="26">Complete organism</tissue>
    </source>
</reference>
<dbReference type="InterPro" id="IPR002000">
    <property type="entry name" value="Lysosome-assoc_membr_glycop"/>
</dbReference>
<evidence type="ECO:0000256" key="20">
    <source>
        <dbReference type="PROSITE-ProRule" id="PRU00740"/>
    </source>
</evidence>
<feature type="compositionally biased region" description="Low complexity" evidence="21">
    <location>
        <begin position="48"/>
        <end position="104"/>
    </location>
</feature>
<dbReference type="InterPro" id="IPR048528">
    <property type="entry name" value="Lamp2-like_luminal"/>
</dbReference>
<evidence type="ECO:0000256" key="21">
    <source>
        <dbReference type="SAM" id="MobiDB-lite"/>
    </source>
</evidence>
<evidence type="ECO:0000256" key="3">
    <source>
        <dbReference type="ARBA" id="ARBA00004172"/>
    </source>
</evidence>
<accession>A0A164SM84</accession>
<name>A0A164SM84_9CRUS</name>
<evidence type="ECO:0000256" key="23">
    <source>
        <dbReference type="SAM" id="SignalP"/>
    </source>
</evidence>
<evidence type="ECO:0000256" key="11">
    <source>
        <dbReference type="ARBA" id="ARBA00023136"/>
    </source>
</evidence>
<keyword evidence="9 22" id="KW-1133">Transmembrane helix</keyword>
<comment type="subcellular location">
    <subcellularLocation>
        <location evidence="4">Cell projection</location>
        <location evidence="4">Dendrite</location>
    </subcellularLocation>
    <subcellularLocation>
        <location evidence="17">Cell projection</location>
        <location evidence="17">Growth cone membrane</location>
        <topology evidence="17">Single-pass type I membrane protein</topology>
    </subcellularLocation>
    <subcellularLocation>
        <location evidence="15">Cytoplasmic vesicle</location>
        <location evidence="15">Secretory vesicle</location>
        <location evidence="15">Synaptic vesicle membrane</location>
        <topology evidence="15">Single-pass type I membrane protein</topology>
    </subcellularLocation>
    <subcellularLocation>
        <location evidence="2">Early endosome membrane</location>
        <topology evidence="2">Single-pass type I membrane protein</topology>
    </subcellularLocation>
    <subcellularLocation>
        <location evidence="1">Endoplasmic reticulum-Golgi intermediate compartment membrane</location>
        <topology evidence="1">Single-pass type I membrane protein</topology>
    </subcellularLocation>
    <subcellularLocation>
        <location evidence="20">Membrane</location>
        <topology evidence="20">Single-pass type I membrane protein</topology>
    </subcellularLocation>
    <subcellularLocation>
        <location evidence="3">Recycling endosome</location>
    </subcellularLocation>
</comment>
<evidence type="ECO:0000256" key="16">
    <source>
        <dbReference type="ARBA" id="ARBA00053950"/>
    </source>
</evidence>
<dbReference type="STRING" id="35525.A0A164SM84"/>
<dbReference type="GO" id="GO:0072594">
    <property type="term" value="P:establishment of protein localization to organelle"/>
    <property type="evidence" value="ECO:0007669"/>
    <property type="project" value="TreeGrafter"/>
</dbReference>
<dbReference type="InterPro" id="IPR048524">
    <property type="entry name" value="Lamp2-like_TM"/>
</dbReference>
<evidence type="ECO:0000256" key="17">
    <source>
        <dbReference type="ARBA" id="ARBA00060492"/>
    </source>
</evidence>
<feature type="region of interest" description="Disordered" evidence="21">
    <location>
        <begin position="48"/>
        <end position="109"/>
    </location>
</feature>
<comment type="caution">
    <text evidence="26">The sequence shown here is derived from an EMBL/GenBank/DDBJ whole genome shotgun (WGS) entry which is preliminary data.</text>
</comment>
<sequence>MHSKRMIYLLLICICSGNALVDPILSALPDMSTLETSTYESSTLETIIPSTSSPSTITTTTLTPSTSSPTTVTPSTTYPTTVTPSTTYPTTVTPSTIYPTTSTPKPNPPHPSGMNWVVVDEETNITCIVVKLSATILIPYKTISGNVENATIAMPSNATSNGTCNFGFLDDLNTQEISLQWNSGKSSIPNVLTYVFHKNISSGNESAAEEQVFLSDIKLQLYQDSVNFPNASGEYFYAERLNSNLHSVAVNNSYRCNSQESIELNVQKSGNSATIHMAHLQMEAFRTSVNDKFSTAIDCPADKVVTSDIVPIAVGCALAALVVVVLVAYLIGRRRARQRGYQSV</sequence>
<feature type="signal peptide" evidence="23">
    <location>
        <begin position="1"/>
        <end position="21"/>
    </location>
</feature>
<keyword evidence="7 23" id="KW-0732">Signal</keyword>
<dbReference type="Pfam" id="PF21222">
    <property type="entry name" value="Lamp2_2nd"/>
    <property type="match status" value="1"/>
</dbReference>
<evidence type="ECO:0000256" key="5">
    <source>
        <dbReference type="ARBA" id="ARBA00009644"/>
    </source>
</evidence>
<evidence type="ECO:0000256" key="12">
    <source>
        <dbReference type="ARBA" id="ARBA00023180"/>
    </source>
</evidence>
<evidence type="ECO:0000256" key="2">
    <source>
        <dbReference type="ARBA" id="ARBA00004158"/>
    </source>
</evidence>
<proteinExistence type="inferred from homology"/>
<keyword evidence="27" id="KW-1185">Reference proteome</keyword>
<keyword evidence="13" id="KW-0966">Cell projection</keyword>
<evidence type="ECO:0000256" key="1">
    <source>
        <dbReference type="ARBA" id="ARBA00004151"/>
    </source>
</evidence>
<organism evidence="26 27">
    <name type="scientific">Daphnia magna</name>
    <dbReference type="NCBI Taxonomy" id="35525"/>
    <lineage>
        <taxon>Eukaryota</taxon>
        <taxon>Metazoa</taxon>
        <taxon>Ecdysozoa</taxon>
        <taxon>Arthropoda</taxon>
        <taxon>Crustacea</taxon>
        <taxon>Branchiopoda</taxon>
        <taxon>Diplostraca</taxon>
        <taxon>Cladocera</taxon>
        <taxon>Anomopoda</taxon>
        <taxon>Daphniidae</taxon>
        <taxon>Daphnia</taxon>
    </lineage>
</organism>
<keyword evidence="6 20" id="KW-0812">Transmembrane</keyword>
<dbReference type="PANTHER" id="PTHR11506">
    <property type="entry name" value="LYSOSOME-ASSOCIATED MEMBRANE GLYCOPROTEIN"/>
    <property type="match status" value="1"/>
</dbReference>
<comment type="caution">
    <text evidence="20">Lacks conserved residue(s) required for the propagation of feature annotation.</text>
</comment>
<feature type="domain" description="Lysosome-associated membrane glycoprotein 2-like transmembrane" evidence="25">
    <location>
        <begin position="310"/>
        <end position="342"/>
    </location>
</feature>
<evidence type="ECO:0000256" key="4">
    <source>
        <dbReference type="ARBA" id="ARBA00004279"/>
    </source>
</evidence>
<evidence type="ECO:0000259" key="25">
    <source>
        <dbReference type="Pfam" id="PF21222"/>
    </source>
</evidence>
<evidence type="ECO:0000313" key="27">
    <source>
        <dbReference type="Proteomes" id="UP000076858"/>
    </source>
</evidence>
<dbReference type="PROSITE" id="PS51407">
    <property type="entry name" value="LAMP_3"/>
    <property type="match status" value="1"/>
</dbReference>
<evidence type="ECO:0000256" key="14">
    <source>
        <dbReference type="ARBA" id="ARBA00023329"/>
    </source>
</evidence>
<evidence type="ECO:0000313" key="26">
    <source>
        <dbReference type="EMBL" id="KZS09758.1"/>
    </source>
</evidence>
<dbReference type="PANTHER" id="PTHR11506:SF35">
    <property type="entry name" value="LYSOSOME-ASSOCIATED MEMBRANE GLYCOPROTEIN 5"/>
    <property type="match status" value="1"/>
</dbReference>